<feature type="domain" description="CoA carboxyltransferase C-terminal" evidence="2">
    <location>
        <begin position="262"/>
        <end position="504"/>
    </location>
</feature>
<accession>A0A7K1FJ05</accession>
<dbReference type="SUPFAM" id="SSF52096">
    <property type="entry name" value="ClpP/crotonase"/>
    <property type="match status" value="2"/>
</dbReference>
<organism evidence="3 4">
    <name type="scientific">Nakamurella alba</name>
    <dbReference type="NCBI Taxonomy" id="2665158"/>
    <lineage>
        <taxon>Bacteria</taxon>
        <taxon>Bacillati</taxon>
        <taxon>Actinomycetota</taxon>
        <taxon>Actinomycetes</taxon>
        <taxon>Nakamurellales</taxon>
        <taxon>Nakamurellaceae</taxon>
        <taxon>Nakamurella</taxon>
    </lineage>
</organism>
<evidence type="ECO:0000313" key="4">
    <source>
        <dbReference type="Proteomes" id="UP000460221"/>
    </source>
</evidence>
<dbReference type="Pfam" id="PF01039">
    <property type="entry name" value="Carboxyl_trans"/>
    <property type="match status" value="1"/>
</dbReference>
<dbReference type="AlphaFoldDB" id="A0A7K1FJ05"/>
<dbReference type="RefSeq" id="WP_154767290.1">
    <property type="nucleotide sequence ID" value="NZ_WLYK01000001.1"/>
</dbReference>
<dbReference type="EMBL" id="WLYK01000001">
    <property type="protein sequence ID" value="MTD13429.1"/>
    <property type="molecule type" value="Genomic_DNA"/>
</dbReference>
<dbReference type="PANTHER" id="PTHR43842:SF2">
    <property type="entry name" value="PROPIONYL-COA CARBOXYLASE BETA CHAIN, MITOCHONDRIAL"/>
    <property type="match status" value="1"/>
</dbReference>
<dbReference type="InterPro" id="IPR011762">
    <property type="entry name" value="COA_CT_N"/>
</dbReference>
<dbReference type="InterPro" id="IPR029045">
    <property type="entry name" value="ClpP/crotonase-like_dom_sf"/>
</dbReference>
<name>A0A7K1FJ05_9ACTN</name>
<dbReference type="InterPro" id="IPR051047">
    <property type="entry name" value="AccD/PCCB"/>
</dbReference>
<protein>
    <recommendedName>
        <fullName evidence="5">Methylmalonyl-CoA carboxyltransferase</fullName>
    </recommendedName>
</protein>
<keyword evidence="4" id="KW-1185">Reference proteome</keyword>
<dbReference type="PROSITE" id="PS50980">
    <property type="entry name" value="COA_CT_NTER"/>
    <property type="match status" value="1"/>
</dbReference>
<proteinExistence type="predicted"/>
<feature type="domain" description="CoA carboxyltransferase N-terminal" evidence="1">
    <location>
        <begin position="7"/>
        <end position="261"/>
    </location>
</feature>
<comment type="caution">
    <text evidence="3">The sequence shown here is derived from an EMBL/GenBank/DDBJ whole genome shotgun (WGS) entry which is preliminary data.</text>
</comment>
<dbReference type="PROSITE" id="PS50989">
    <property type="entry name" value="COA_CT_CTER"/>
    <property type="match status" value="1"/>
</dbReference>
<dbReference type="InterPro" id="IPR034733">
    <property type="entry name" value="AcCoA_carboxyl_beta"/>
</dbReference>
<evidence type="ECO:0000259" key="2">
    <source>
        <dbReference type="PROSITE" id="PS50989"/>
    </source>
</evidence>
<sequence>MTDPLTMAGRIEQLRAVKAKSLEMGGPVALQRHRDAGRIPVRERVALVVDEGSWLEIGALGLPERRTEKNIPGDAVVTGFGTVDARPVGLIGIDATAVAGTTAPTSMRKQGRLIEMCQRQGVPIVLLCDADGGRIPDVMGWRFSGLPLDFQTFLKPRPGQPLVPRVAAVLGPSYGDSALHASTAHFVVMTASSSLALSGPSVIEAAIGESVSDTELAGPAEAQESGNAHMAVATEHDAFAAMSAFLSYLPSNSRLPAPVAPALPSAVDPAELERIVPFGTRSAYDMNDAITAIVDEDSYLPWGAGWGASLLTGLARIEGHPVGVIANQPLVRAGALDPAALRKGHDFVDLCDTFNLPLVFLHDVPGLLIGTQAERDGILRGYEALVSRIALAQVPKVGVVLRKAYGGGHFAMGGRPTHPDFLFAWPTAEMGFMAPETGVRTVFRRRLEKVRAEQGQAEHDRLVAELTEEWRAESEPWEAAAHLSFDDIIEPAETRRVIARSLTIAWGSHPTRVTGDHL</sequence>
<reference evidence="3 4" key="1">
    <citation type="submission" date="2019-11" db="EMBL/GenBank/DDBJ databases">
        <authorList>
            <person name="Jiang L.-Q."/>
        </authorList>
    </citation>
    <scope>NUCLEOTIDE SEQUENCE [LARGE SCALE GENOMIC DNA]</scope>
    <source>
        <strain evidence="3 4">YIM 132087</strain>
    </source>
</reference>
<dbReference type="GO" id="GO:0004658">
    <property type="term" value="F:propionyl-CoA carboxylase activity"/>
    <property type="evidence" value="ECO:0007669"/>
    <property type="project" value="TreeGrafter"/>
</dbReference>
<dbReference type="PANTHER" id="PTHR43842">
    <property type="entry name" value="PROPIONYL-COA CARBOXYLASE BETA CHAIN"/>
    <property type="match status" value="1"/>
</dbReference>
<evidence type="ECO:0000313" key="3">
    <source>
        <dbReference type="EMBL" id="MTD13429.1"/>
    </source>
</evidence>
<gene>
    <name evidence="3" type="ORF">GIS00_05655</name>
</gene>
<evidence type="ECO:0000259" key="1">
    <source>
        <dbReference type="PROSITE" id="PS50980"/>
    </source>
</evidence>
<dbReference type="InterPro" id="IPR011763">
    <property type="entry name" value="COA_CT_C"/>
</dbReference>
<evidence type="ECO:0008006" key="5">
    <source>
        <dbReference type="Google" id="ProtNLM"/>
    </source>
</evidence>
<dbReference type="Gene3D" id="3.90.226.10">
    <property type="entry name" value="2-enoyl-CoA Hydratase, Chain A, domain 1"/>
    <property type="match status" value="2"/>
</dbReference>
<dbReference type="Proteomes" id="UP000460221">
    <property type="component" value="Unassembled WGS sequence"/>
</dbReference>